<evidence type="ECO:0000313" key="21">
    <source>
        <dbReference type="EMBL" id="OQV19086.1"/>
    </source>
</evidence>
<keyword evidence="4 18" id="KW-0812">Transmembrane</keyword>
<feature type="transmembrane region" description="Helical" evidence="18">
    <location>
        <begin position="466"/>
        <end position="491"/>
    </location>
</feature>
<dbReference type="InterPro" id="IPR017978">
    <property type="entry name" value="GPCR_3_C"/>
</dbReference>
<keyword evidence="8" id="KW-0297">G-protein coupled receptor</keyword>
<keyword evidence="7" id="KW-0770">Synapse</keyword>
<evidence type="ECO:0000259" key="19">
    <source>
        <dbReference type="Pfam" id="PF00003"/>
    </source>
</evidence>
<evidence type="ECO:0000256" key="10">
    <source>
        <dbReference type="ARBA" id="ARBA00023157"/>
    </source>
</evidence>
<keyword evidence="22" id="KW-1185">Reference proteome</keyword>
<evidence type="ECO:0000256" key="7">
    <source>
        <dbReference type="ARBA" id="ARBA00023018"/>
    </source>
</evidence>
<evidence type="ECO:0000256" key="12">
    <source>
        <dbReference type="ARBA" id="ARBA00023180"/>
    </source>
</evidence>
<evidence type="ECO:0000256" key="6">
    <source>
        <dbReference type="ARBA" id="ARBA00022989"/>
    </source>
</evidence>
<feature type="domain" description="GPR158/179 extracellular" evidence="20">
    <location>
        <begin position="213"/>
        <end position="310"/>
    </location>
</feature>
<evidence type="ECO:0000256" key="3">
    <source>
        <dbReference type="ARBA" id="ARBA00022475"/>
    </source>
</evidence>
<dbReference type="PANTHER" id="PTHR32546:SF26">
    <property type="entry name" value="SMOG, ISOFORM D"/>
    <property type="match status" value="1"/>
</dbReference>
<keyword evidence="13" id="KW-0807">Transducer</keyword>
<evidence type="ECO:0000256" key="11">
    <source>
        <dbReference type="ARBA" id="ARBA00023170"/>
    </source>
</evidence>
<keyword evidence="14" id="KW-0628">Postsynaptic cell membrane</keyword>
<sequence length="671" mass="74606">MGIMAGVNGAPRPRDRRDLNITLDTPQFAVMRDAAEEALQYVENVRDAATCDGGTGNILNVLFDNTEWKPQANAAVRLSNLLTKNFQITNGTGGYVDDALVFAMTRTTIEIEALAFGSAVAFEPNLYRNMSKFCAYSFHTGNGTIKSHDISVEYDYFPSEWYLGAKEKYRNLTRDKADNITQRLSEYDVNSTKVHKVPTNFMEPRMEYDDGFWTRPYFDCGGGNIWMITFNSPIQAVINGSLGFAGVATVDVALNILDIDQCDATENGKKFALNVFQGTHHCKPSTNCVPRAGFGFRRGTYYCECRPGFYYPNASATVLAFPGFDVENAYADWIQHGSRDYLASYDCNACPEGCETCVDATPCMAEWDWALRSILLIIVVLILVSAVFLLLFIHRHRRHPVLHEAGVLYLQIVCVGAVLATGTDLALFPKPSAATCTSRLWFEHVAFVLIYSLVRRAKKLQPQTALVTRGLALALTVVVLYLAAWSAIGLSPVQMARTGKGLKFYMCQDTWMSDGITIAEGVFLLWGVYISSKVHSVVTPYNEAKSICWVVYITFILKHLLLVTRKFSIGQISPDVLYLLYVLELQVPVTCTFLVYFGPKLRLIRKGTVKPSNPDIYELATEESGTSGPTSPSPAGRRRNQSFAAKLEHHHLTAGNRDLSHGLAMRQSISQ</sequence>
<dbReference type="Gene3D" id="3.30.450.20">
    <property type="entry name" value="PAS domain"/>
    <property type="match status" value="1"/>
</dbReference>
<keyword evidence="9 18" id="KW-0472">Membrane</keyword>
<proteinExistence type="inferred from homology"/>
<keyword evidence="12" id="KW-0325">Glycoprotein</keyword>
<dbReference type="AlphaFoldDB" id="A0A1W0WV59"/>
<feature type="transmembrane region" description="Helical" evidence="18">
    <location>
        <begin position="369"/>
        <end position="393"/>
    </location>
</feature>
<dbReference type="Pfam" id="PF00003">
    <property type="entry name" value="7tm_3"/>
    <property type="match status" value="1"/>
</dbReference>
<keyword evidence="15" id="KW-0966">Cell projection</keyword>
<organism evidence="21 22">
    <name type="scientific">Hypsibius exemplaris</name>
    <name type="common">Freshwater tardigrade</name>
    <dbReference type="NCBI Taxonomy" id="2072580"/>
    <lineage>
        <taxon>Eukaryota</taxon>
        <taxon>Metazoa</taxon>
        <taxon>Ecdysozoa</taxon>
        <taxon>Tardigrada</taxon>
        <taxon>Eutardigrada</taxon>
        <taxon>Parachela</taxon>
        <taxon>Hypsibioidea</taxon>
        <taxon>Hypsibiidae</taxon>
        <taxon>Hypsibius</taxon>
    </lineage>
</organism>
<feature type="transmembrane region" description="Helical" evidence="18">
    <location>
        <begin position="511"/>
        <end position="532"/>
    </location>
</feature>
<evidence type="ECO:0000256" key="14">
    <source>
        <dbReference type="ARBA" id="ARBA00023257"/>
    </source>
</evidence>
<keyword evidence="5" id="KW-0732">Signal</keyword>
<evidence type="ECO:0000256" key="5">
    <source>
        <dbReference type="ARBA" id="ARBA00022729"/>
    </source>
</evidence>
<dbReference type="OrthoDB" id="2129233at2759"/>
<feature type="compositionally biased region" description="Low complexity" evidence="17">
    <location>
        <begin position="622"/>
        <end position="635"/>
    </location>
</feature>
<comment type="similarity">
    <text evidence="2">Belongs to the G-protein coupled receptor 3 family.</text>
</comment>
<evidence type="ECO:0000256" key="13">
    <source>
        <dbReference type="ARBA" id="ARBA00023224"/>
    </source>
</evidence>
<comment type="caution">
    <text evidence="21">The sequence shown here is derived from an EMBL/GenBank/DDBJ whole genome shotgun (WGS) entry which is preliminary data.</text>
</comment>
<evidence type="ECO:0000256" key="16">
    <source>
        <dbReference type="ARBA" id="ARBA00034104"/>
    </source>
</evidence>
<gene>
    <name evidence="21" type="ORF">BV898_06938</name>
</gene>
<dbReference type="CDD" id="cd12913">
    <property type="entry name" value="PDC1_MCP_like"/>
    <property type="match status" value="1"/>
</dbReference>
<keyword evidence="10" id="KW-1015">Disulfide bond</keyword>
<feature type="transmembrane region" description="Helical" evidence="18">
    <location>
        <begin position="405"/>
        <end position="426"/>
    </location>
</feature>
<comment type="subcellular location">
    <subcellularLocation>
        <location evidence="1">Cell projection</location>
        <location evidence="1">Neuron projection</location>
    </subcellularLocation>
    <subcellularLocation>
        <location evidence="16">Postsynaptic cell membrane</location>
        <topology evidence="16">Multi-pass membrane protein</topology>
    </subcellularLocation>
</comment>
<evidence type="ECO:0000256" key="1">
    <source>
        <dbReference type="ARBA" id="ARBA00004487"/>
    </source>
</evidence>
<evidence type="ECO:0000256" key="17">
    <source>
        <dbReference type="SAM" id="MobiDB-lite"/>
    </source>
</evidence>
<dbReference type="EMBL" id="MTYJ01000043">
    <property type="protein sequence ID" value="OQV19086.1"/>
    <property type="molecule type" value="Genomic_DNA"/>
</dbReference>
<evidence type="ECO:0000259" key="20">
    <source>
        <dbReference type="Pfam" id="PF22572"/>
    </source>
</evidence>
<dbReference type="Pfam" id="PF22673">
    <property type="entry name" value="MCP-like_PDC_1"/>
    <property type="match status" value="1"/>
</dbReference>
<evidence type="ECO:0000256" key="4">
    <source>
        <dbReference type="ARBA" id="ARBA00022692"/>
    </source>
</evidence>
<evidence type="ECO:0000256" key="9">
    <source>
        <dbReference type="ARBA" id="ARBA00023136"/>
    </source>
</evidence>
<dbReference type="InterPro" id="IPR043458">
    <property type="entry name" value="GPR158/179"/>
</dbReference>
<feature type="region of interest" description="Disordered" evidence="17">
    <location>
        <begin position="618"/>
        <end position="640"/>
    </location>
</feature>
<dbReference type="PANTHER" id="PTHR32546">
    <property type="entry name" value="G-PROTEIN COUPLED RECEPTOR 158-RELATED"/>
    <property type="match status" value="1"/>
</dbReference>
<feature type="transmembrane region" description="Helical" evidence="18">
    <location>
        <begin position="576"/>
        <end position="597"/>
    </location>
</feature>
<dbReference type="Pfam" id="PF22572">
    <property type="entry name" value="GPR158_179_EC"/>
    <property type="match status" value="1"/>
</dbReference>
<keyword evidence="3" id="KW-1003">Cell membrane</keyword>
<dbReference type="InterPro" id="IPR054714">
    <property type="entry name" value="GPR158_179_extracellular"/>
</dbReference>
<dbReference type="Proteomes" id="UP000192578">
    <property type="component" value="Unassembled WGS sequence"/>
</dbReference>
<feature type="transmembrane region" description="Helical" evidence="18">
    <location>
        <begin position="438"/>
        <end position="454"/>
    </location>
</feature>
<dbReference type="GO" id="GO:0045211">
    <property type="term" value="C:postsynaptic membrane"/>
    <property type="evidence" value="ECO:0007669"/>
    <property type="project" value="UniProtKB-SubCell"/>
</dbReference>
<keyword evidence="6 18" id="KW-1133">Transmembrane helix</keyword>
<dbReference type="GO" id="GO:0004930">
    <property type="term" value="F:G protein-coupled receptor activity"/>
    <property type="evidence" value="ECO:0007669"/>
    <property type="project" value="UniProtKB-KW"/>
</dbReference>
<evidence type="ECO:0000256" key="2">
    <source>
        <dbReference type="ARBA" id="ARBA00007242"/>
    </source>
</evidence>
<protein>
    <submittedName>
        <fullName evidence="21">G-protein coupled receptor</fullName>
    </submittedName>
</protein>
<evidence type="ECO:0000313" key="22">
    <source>
        <dbReference type="Proteomes" id="UP000192578"/>
    </source>
</evidence>
<name>A0A1W0WV59_HYPEX</name>
<feature type="transmembrane region" description="Helical" evidence="18">
    <location>
        <begin position="544"/>
        <end position="564"/>
    </location>
</feature>
<keyword evidence="11 21" id="KW-0675">Receptor</keyword>
<feature type="domain" description="G-protein coupled receptors family 3 profile" evidence="19">
    <location>
        <begin position="366"/>
        <end position="600"/>
    </location>
</feature>
<reference evidence="22" key="1">
    <citation type="submission" date="2017-01" db="EMBL/GenBank/DDBJ databases">
        <title>Comparative genomics of anhydrobiosis in the tardigrade Hypsibius dujardini.</title>
        <authorList>
            <person name="Yoshida Y."/>
            <person name="Koutsovoulos G."/>
            <person name="Laetsch D."/>
            <person name="Stevens L."/>
            <person name="Kumar S."/>
            <person name="Horikawa D."/>
            <person name="Ishino K."/>
            <person name="Komine S."/>
            <person name="Tomita M."/>
            <person name="Blaxter M."/>
            <person name="Arakawa K."/>
        </authorList>
    </citation>
    <scope>NUCLEOTIDE SEQUENCE [LARGE SCALE GENOMIC DNA]</scope>
    <source>
        <strain evidence="22">Z151</strain>
    </source>
</reference>
<dbReference type="GO" id="GO:0043005">
    <property type="term" value="C:neuron projection"/>
    <property type="evidence" value="ECO:0007669"/>
    <property type="project" value="UniProtKB-SubCell"/>
</dbReference>
<evidence type="ECO:0000256" key="15">
    <source>
        <dbReference type="ARBA" id="ARBA00023273"/>
    </source>
</evidence>
<evidence type="ECO:0000256" key="8">
    <source>
        <dbReference type="ARBA" id="ARBA00023040"/>
    </source>
</evidence>
<evidence type="ECO:0000256" key="18">
    <source>
        <dbReference type="SAM" id="Phobius"/>
    </source>
</evidence>
<accession>A0A1W0WV59</accession>